<dbReference type="GO" id="GO:0005737">
    <property type="term" value="C:cytoplasm"/>
    <property type="evidence" value="ECO:0007669"/>
    <property type="project" value="TreeGrafter"/>
</dbReference>
<dbReference type="PANTHER" id="PTHR23176">
    <property type="entry name" value="RHO/RAC/CDC GTPASE-ACTIVATING PROTEIN"/>
    <property type="match status" value="1"/>
</dbReference>
<keyword evidence="5" id="KW-0175">Coiled coil</keyword>
<feature type="region of interest" description="Disordered" evidence="6">
    <location>
        <begin position="398"/>
        <end position="437"/>
    </location>
</feature>
<evidence type="ECO:0000313" key="10">
    <source>
        <dbReference type="EMBL" id="WFD35813.1"/>
    </source>
</evidence>
<dbReference type="PANTHER" id="PTHR23176:SF128">
    <property type="entry name" value="RHO GTPASE-ACTIVATING PROTEIN RGD1"/>
    <property type="match status" value="1"/>
</dbReference>
<feature type="region of interest" description="Disordered" evidence="6">
    <location>
        <begin position="165"/>
        <end position="374"/>
    </location>
</feature>
<feature type="coiled-coil region" evidence="5">
    <location>
        <begin position="598"/>
        <end position="632"/>
    </location>
</feature>
<reference evidence="10" key="1">
    <citation type="submission" date="2023-03" db="EMBL/GenBank/DDBJ databases">
        <title>Mating type loci evolution in Malassezia.</title>
        <authorList>
            <person name="Coelho M.A."/>
        </authorList>
    </citation>
    <scope>NUCLEOTIDE SEQUENCE</scope>
    <source>
        <strain evidence="10">CBS 11721</strain>
    </source>
</reference>
<dbReference type="GO" id="GO:0005096">
    <property type="term" value="F:GTPase activator activity"/>
    <property type="evidence" value="ECO:0007669"/>
    <property type="project" value="UniProtKB-KW"/>
</dbReference>
<dbReference type="CDD" id="cd08368">
    <property type="entry name" value="LIM"/>
    <property type="match status" value="1"/>
</dbReference>
<dbReference type="GO" id="GO:0046872">
    <property type="term" value="F:metal ion binding"/>
    <property type="evidence" value="ECO:0007669"/>
    <property type="project" value="UniProtKB-KW"/>
</dbReference>
<name>A0AAF0F058_9BASI</name>
<dbReference type="CDD" id="cd00159">
    <property type="entry name" value="RhoGAP"/>
    <property type="match status" value="1"/>
</dbReference>
<dbReference type="InterPro" id="IPR000198">
    <property type="entry name" value="RhoGAP_dom"/>
</dbReference>
<dbReference type="PROSITE" id="PS50238">
    <property type="entry name" value="RHOGAP"/>
    <property type="match status" value="1"/>
</dbReference>
<evidence type="ECO:0000256" key="4">
    <source>
        <dbReference type="PROSITE-ProRule" id="PRU00125"/>
    </source>
</evidence>
<evidence type="ECO:0000313" key="11">
    <source>
        <dbReference type="Proteomes" id="UP001219933"/>
    </source>
</evidence>
<keyword evidence="3 4" id="KW-0862">Zinc</keyword>
<dbReference type="InterPro" id="IPR008936">
    <property type="entry name" value="Rho_GTPase_activation_prot"/>
</dbReference>
<evidence type="ECO:0000256" key="1">
    <source>
        <dbReference type="ARBA" id="ARBA00022468"/>
    </source>
</evidence>
<dbReference type="PROSITE" id="PS50023">
    <property type="entry name" value="LIM_DOMAIN_2"/>
    <property type="match status" value="1"/>
</dbReference>
<dbReference type="Pfam" id="PF00620">
    <property type="entry name" value="RhoGAP"/>
    <property type="match status" value="1"/>
</dbReference>
<dbReference type="PROSITE" id="PS00478">
    <property type="entry name" value="LIM_DOMAIN_1"/>
    <property type="match status" value="1"/>
</dbReference>
<dbReference type="InterPro" id="IPR002219">
    <property type="entry name" value="PKC_DAG/PE"/>
</dbReference>
<keyword evidence="2 4" id="KW-0479">Metal-binding</keyword>
<feature type="compositionally biased region" description="Low complexity" evidence="6">
    <location>
        <begin position="410"/>
        <end position="429"/>
    </location>
</feature>
<feature type="compositionally biased region" description="Low complexity" evidence="6">
    <location>
        <begin position="714"/>
        <end position="729"/>
    </location>
</feature>
<accession>A0AAF0F058</accession>
<dbReference type="SUPFAM" id="SSF48350">
    <property type="entry name" value="GTPase activation domain, GAP"/>
    <property type="match status" value="1"/>
</dbReference>
<dbReference type="SUPFAM" id="SSF57889">
    <property type="entry name" value="Cysteine-rich domain"/>
    <property type="match status" value="1"/>
</dbReference>
<feature type="compositionally biased region" description="Basic residues" evidence="6">
    <location>
        <begin position="697"/>
        <end position="713"/>
    </location>
</feature>
<feature type="domain" description="Rho-GAP" evidence="9">
    <location>
        <begin position="873"/>
        <end position="1053"/>
    </location>
</feature>
<dbReference type="SMART" id="SM00324">
    <property type="entry name" value="RhoGAP"/>
    <property type="match status" value="1"/>
</dbReference>
<dbReference type="InterPro" id="IPR046349">
    <property type="entry name" value="C1-like_sf"/>
</dbReference>
<dbReference type="Pfam" id="PF00412">
    <property type="entry name" value="LIM"/>
    <property type="match status" value="1"/>
</dbReference>
<feature type="compositionally biased region" description="Polar residues" evidence="6">
    <location>
        <begin position="280"/>
        <end position="298"/>
    </location>
</feature>
<protein>
    <submittedName>
        <fullName evidence="10">Rho-type gtpase-activating protein</fullName>
    </submittedName>
</protein>
<dbReference type="AlphaFoldDB" id="A0AAF0F058"/>
<evidence type="ECO:0000256" key="2">
    <source>
        <dbReference type="ARBA" id="ARBA00022723"/>
    </source>
</evidence>
<dbReference type="InterPro" id="IPR050729">
    <property type="entry name" value="Rho-GAP"/>
</dbReference>
<dbReference type="SMART" id="SM00132">
    <property type="entry name" value="LIM"/>
    <property type="match status" value="2"/>
</dbReference>
<feature type="domain" description="LIM zinc-binding" evidence="7">
    <location>
        <begin position="84"/>
        <end position="143"/>
    </location>
</feature>
<organism evidence="10 11">
    <name type="scientific">Malassezia cuniculi</name>
    <dbReference type="NCBI Taxonomy" id="948313"/>
    <lineage>
        <taxon>Eukaryota</taxon>
        <taxon>Fungi</taxon>
        <taxon>Dikarya</taxon>
        <taxon>Basidiomycota</taxon>
        <taxon>Ustilaginomycotina</taxon>
        <taxon>Malasseziomycetes</taxon>
        <taxon>Malasseziales</taxon>
        <taxon>Malasseziaceae</taxon>
        <taxon>Malassezia</taxon>
    </lineage>
</organism>
<evidence type="ECO:0000256" key="5">
    <source>
        <dbReference type="SAM" id="Coils"/>
    </source>
</evidence>
<dbReference type="Gene3D" id="2.10.110.10">
    <property type="entry name" value="Cysteine Rich Protein"/>
    <property type="match status" value="1"/>
</dbReference>
<keyword evidence="11" id="KW-1185">Reference proteome</keyword>
<keyword evidence="4" id="KW-0440">LIM domain</keyword>
<proteinExistence type="predicted"/>
<dbReference type="InterPro" id="IPR001781">
    <property type="entry name" value="Znf_LIM"/>
</dbReference>
<evidence type="ECO:0000256" key="6">
    <source>
        <dbReference type="SAM" id="MobiDB-lite"/>
    </source>
</evidence>
<dbReference type="EMBL" id="CP119879">
    <property type="protein sequence ID" value="WFD35813.1"/>
    <property type="molecule type" value="Genomic_DNA"/>
</dbReference>
<evidence type="ECO:0000256" key="3">
    <source>
        <dbReference type="ARBA" id="ARBA00022833"/>
    </source>
</evidence>
<evidence type="ECO:0000259" key="7">
    <source>
        <dbReference type="PROSITE" id="PS50023"/>
    </source>
</evidence>
<gene>
    <name evidence="10" type="primary">RGA2</name>
    <name evidence="10" type="ORF">MCUN1_002681</name>
</gene>
<feature type="compositionally biased region" description="Low complexity" evidence="6">
    <location>
        <begin position="190"/>
        <end position="228"/>
    </location>
</feature>
<evidence type="ECO:0000259" key="8">
    <source>
        <dbReference type="PROSITE" id="PS50081"/>
    </source>
</evidence>
<dbReference type="Proteomes" id="UP001219933">
    <property type="component" value="Chromosome 3"/>
</dbReference>
<sequence length="1053" mass="111776">MHDMQKGEVTLEAVDAAAAVAELNQPGDTPVCAACFSPISTDADHTLVRMDTQLWHIGCNRNVLGDQENVVMVDGMPLCTSCSLLCSACGQPVTEEAIICEQDTYHPECFCCTLCTLPIHTNVYSQGNGVLYCAACNEALAHETEAEAAHETEAGALAAADTSAGILGPPEVNVSPSPSPSPSRALSPTHSPSPSRPQLQSPHSKLASPSPSQSPSQSLSRLSDRSSPQFEAKKDPASIPGTFADLSPPKRAVSPVPSSSTAHSLLSSAALLSSARSTDEPNTSLGTSPMPSPVSSPARSPMQLAKRSPPRPVPQMNVVPPVPLLPPGLVVDGPPTRIRHGHSASAGMLDANEERVHRPRSGSSPPLVSSDIPPEATHADIVQPMNALEISGVSDAVGQDAPASVERTQPSAPSSPSAGAAVDDNANANGDDDNDDGSIVVEEELRPAQDEGEQPAAIPAGISQRLSELLQMDILSQYGSAEDDPLRQQRHSVSSVASQRSDRELVLQIISAHTGFASPAAPSDISGDESVFVPIENGDADANERPLDLGVLRSIALAELLAIESASLQQTNPDAADAVHQRVAAVIDALMAHLDVLKGRCAKQLAQTEDRYQELKQNIAHLQSEHERLAGEKTALDAKVRQRKTELAVLEARLSQMRGTDTSRPPRHPHGVDSSSPDMSRHAPPHARTMPPPPPPQHHHHHSQGHNHSHSHIQHQQQQQSGEIPSPGSKRLDASLPPLPSPRKFNWIRPRLITGRELAALRPLIKEALLQTPQDAAAAAATAAAAAAGSISDISPPVPPKPADGRIAGHTFQMVTGAVLQGSERCLVCQRVVRSAPELRCSLCRQSVHARCVPGAAACAHSGPPFHPVVFGGSLVDQLLRENAKIPRIVEACIRSVEENGMDYEGIYRKSGSLQQQRSIVQLFASGTRFNLSDTYLFNDPAAVTGALKQYLRELHDPLIPRQFHGRLYALSEHMGAVVPPSVLVAVRDIVAEIPAAHRVTLARVVRHLTAVAKLEAANKMNSRTLGLVFGPTLMRCAEPGHELLEAGVQAKT</sequence>
<feature type="compositionally biased region" description="Low complexity" evidence="6">
    <location>
        <begin position="258"/>
        <end position="276"/>
    </location>
</feature>
<keyword evidence="1" id="KW-0343">GTPase activation</keyword>
<dbReference type="SMART" id="SM00109">
    <property type="entry name" value="C1"/>
    <property type="match status" value="1"/>
</dbReference>
<dbReference type="GO" id="GO:0007165">
    <property type="term" value="P:signal transduction"/>
    <property type="evidence" value="ECO:0007669"/>
    <property type="project" value="InterPro"/>
</dbReference>
<dbReference type="Gene3D" id="1.10.555.10">
    <property type="entry name" value="Rho GTPase activation protein"/>
    <property type="match status" value="1"/>
</dbReference>
<evidence type="ECO:0000259" key="9">
    <source>
        <dbReference type="PROSITE" id="PS50238"/>
    </source>
</evidence>
<feature type="domain" description="Phorbol-ester/DAG-type" evidence="8">
    <location>
        <begin position="809"/>
        <end position="859"/>
    </location>
</feature>
<dbReference type="PROSITE" id="PS50081">
    <property type="entry name" value="ZF_DAG_PE_2"/>
    <property type="match status" value="1"/>
</dbReference>
<feature type="region of interest" description="Disordered" evidence="6">
    <location>
        <begin position="656"/>
        <end position="745"/>
    </location>
</feature>